<reference evidence="1" key="1">
    <citation type="submission" date="2020-12" db="EMBL/GenBank/DDBJ databases">
        <title>Comparative genomics of Clostridium perfringens reveals patterns of host-associated phylogenetic clades and virulence factors.</title>
        <authorList>
            <person name="Smith A.H."/>
            <person name="Geier R."/>
        </authorList>
    </citation>
    <scope>NUCLEOTIDE SEQUENCE</scope>
    <source>
        <strain evidence="1">CHD30677R</strain>
    </source>
</reference>
<organism evidence="1 2">
    <name type="scientific">Clostridium perfringens</name>
    <dbReference type="NCBI Taxonomy" id="1502"/>
    <lineage>
        <taxon>Bacteria</taxon>
        <taxon>Bacillati</taxon>
        <taxon>Bacillota</taxon>
        <taxon>Clostridia</taxon>
        <taxon>Eubacteriales</taxon>
        <taxon>Clostridiaceae</taxon>
        <taxon>Clostridium</taxon>
    </lineage>
</organism>
<dbReference type="RefSeq" id="WP_208340903.1">
    <property type="nucleotide sequence ID" value="NZ_JAENQO010000007.1"/>
</dbReference>
<dbReference type="EMBL" id="JAENQP010000007">
    <property type="protein sequence ID" value="MBO3359434.1"/>
    <property type="molecule type" value="Genomic_DNA"/>
</dbReference>
<dbReference type="Proteomes" id="UP000668068">
    <property type="component" value="Unassembled WGS sequence"/>
</dbReference>
<accession>A0AAW4IZC7</accession>
<dbReference type="AlphaFoldDB" id="A0AAW4IZC7"/>
<comment type="caution">
    <text evidence="1">The sequence shown here is derived from an EMBL/GenBank/DDBJ whole genome shotgun (WGS) entry which is preliminary data.</text>
</comment>
<evidence type="ECO:0000313" key="2">
    <source>
        <dbReference type="Proteomes" id="UP000668068"/>
    </source>
</evidence>
<name>A0AAW4IZC7_CLOPF</name>
<proteinExistence type="predicted"/>
<protein>
    <submittedName>
        <fullName evidence="1">Uncharacterized protein</fullName>
    </submittedName>
</protein>
<sequence length="50" mass="6131">MIKRVKYLNFGIDKNTKNKLEKSLEYIRNKSSPNIKIHYDIVFDKFYITY</sequence>
<gene>
    <name evidence="1" type="ORF">JJB47_11695</name>
</gene>
<evidence type="ECO:0000313" key="1">
    <source>
        <dbReference type="EMBL" id="MBO3359434.1"/>
    </source>
</evidence>